<dbReference type="EMBL" id="MZ333135">
    <property type="protein sequence ID" value="QXG07798.1"/>
    <property type="molecule type" value="Genomic_DNA"/>
</dbReference>
<name>A0A9E6N8W3_9CAUD</name>
<dbReference type="Proteomes" id="UP001055587">
    <property type="component" value="Segment"/>
</dbReference>
<proteinExistence type="predicted"/>
<accession>A0A9E6N8W3</accession>
<organism evidence="1 2">
    <name type="scientific">Erwinia phage Zoomie</name>
    <dbReference type="NCBI Taxonomy" id="2851072"/>
    <lineage>
        <taxon>Viruses</taxon>
        <taxon>Duplodnaviria</taxon>
        <taxon>Heunggongvirae</taxon>
        <taxon>Uroviricota</taxon>
        <taxon>Caudoviricetes</taxon>
        <taxon>Autographivirales</taxon>
        <taxon>Autoscriptoviridae</taxon>
        <taxon>Slopekvirinae</taxon>
        <taxon>Zoomievirus</taxon>
        <taxon>Zoomievirus zoomie</taxon>
    </lineage>
</organism>
<sequence length="90" mass="10206">MFEVGKRVKITPYSTLQFNARTANEPAYGTVAAVLAERGYSVLVLADEDSMRRDLFPPYIDQSTGTLYDYSFTEDGRFVSDEQVCLELHE</sequence>
<protein>
    <submittedName>
        <fullName evidence="1">Uncharacterized protein</fullName>
    </submittedName>
</protein>
<evidence type="ECO:0000313" key="1">
    <source>
        <dbReference type="EMBL" id="QXG07798.1"/>
    </source>
</evidence>
<reference evidence="1" key="1">
    <citation type="submission" date="2021-06" db="EMBL/GenBank/DDBJ databases">
        <title>Four novel Curtobacterium phages isolated from Environmental samples.</title>
        <authorList>
            <person name="Alanin K.W.S."/>
            <person name="Djurhuus A.M."/>
            <person name="Olsen N.S."/>
            <person name="Carstens A.B."/>
            <person name="Nielsen T.K."/>
            <person name="Kot W."/>
            <person name="Hansen L.H."/>
        </authorList>
    </citation>
    <scope>NUCLEOTIDE SEQUENCE</scope>
</reference>
<evidence type="ECO:0000313" key="2">
    <source>
        <dbReference type="Proteomes" id="UP001055587"/>
    </source>
</evidence>
<keyword evidence="2" id="KW-1185">Reference proteome</keyword>